<name>L8JFP8_9GAMM</name>
<feature type="transmembrane region" description="Helical" evidence="1">
    <location>
        <begin position="6"/>
        <end position="28"/>
    </location>
</feature>
<comment type="caution">
    <text evidence="2">The sequence shown here is derived from an EMBL/GenBank/DDBJ whole genome shotgun (WGS) entry which is preliminary data.</text>
</comment>
<keyword evidence="1" id="KW-0472">Membrane</keyword>
<dbReference type="Gene3D" id="3.30.700.10">
    <property type="entry name" value="Glycoprotein, Type 4 Pilin"/>
    <property type="match status" value="1"/>
</dbReference>
<gene>
    <name evidence="2" type="ORF">C942_04759</name>
</gene>
<dbReference type="EMBL" id="AMZO01000007">
    <property type="protein sequence ID" value="ELR66324.1"/>
    <property type="molecule type" value="Genomic_DNA"/>
</dbReference>
<dbReference type="PATRIC" id="fig|1056511.3.peg.1579"/>
<dbReference type="OrthoDB" id="5917081at2"/>
<keyword evidence="1" id="KW-0812">Transmembrane</keyword>
<dbReference type="Pfam" id="PF07963">
    <property type="entry name" value="N_methyl"/>
    <property type="match status" value="1"/>
</dbReference>
<evidence type="ECO:0000313" key="2">
    <source>
        <dbReference type="EMBL" id="ELR66324.1"/>
    </source>
</evidence>
<keyword evidence="1" id="KW-1133">Transmembrane helix</keyword>
<sequence length="169" mass="18098">MPGSQRGFTLIELIVVIILIGIVSVTAASRLMGRSGFDAYLARDQAVSIVRQIQITAMQATVSQSTDFPLRIIAGFGESSSCMGMITGASCPSESEAGAVSRIVSGKTIHVRFSSRQNTIYFDLLGRPVDNSGQRMCQAGCQINLEARDRKSLSICINSEGFIGQGRCN</sequence>
<dbReference type="Proteomes" id="UP000011134">
    <property type="component" value="Unassembled WGS sequence"/>
</dbReference>
<dbReference type="InterPro" id="IPR012902">
    <property type="entry name" value="N_methyl_site"/>
</dbReference>
<dbReference type="AlphaFoldDB" id="L8JFP8"/>
<dbReference type="PROSITE" id="PS00409">
    <property type="entry name" value="PROKAR_NTER_METHYL"/>
    <property type="match status" value="1"/>
</dbReference>
<organism evidence="2 3">
    <name type="scientific">Photobacterium marinum</name>
    <dbReference type="NCBI Taxonomy" id="1056511"/>
    <lineage>
        <taxon>Bacteria</taxon>
        <taxon>Pseudomonadati</taxon>
        <taxon>Pseudomonadota</taxon>
        <taxon>Gammaproteobacteria</taxon>
        <taxon>Vibrionales</taxon>
        <taxon>Vibrionaceae</taxon>
        <taxon>Photobacterium</taxon>
    </lineage>
</organism>
<evidence type="ECO:0000256" key="1">
    <source>
        <dbReference type="SAM" id="Phobius"/>
    </source>
</evidence>
<reference evidence="2 3" key="1">
    <citation type="submission" date="2012-12" db="EMBL/GenBank/DDBJ databases">
        <title>Genome Assembly of Photobacterium sp. AK15.</title>
        <authorList>
            <person name="Khatri I."/>
            <person name="Vaidya B."/>
            <person name="Srinivas T.N.R."/>
            <person name="Subramanian S."/>
            <person name="Pinnaka A."/>
        </authorList>
    </citation>
    <scope>NUCLEOTIDE SEQUENCE [LARGE SCALE GENOMIC DNA]</scope>
    <source>
        <strain evidence="2 3">AK15</strain>
    </source>
</reference>
<dbReference type="SUPFAM" id="SSF54523">
    <property type="entry name" value="Pili subunits"/>
    <property type="match status" value="1"/>
</dbReference>
<dbReference type="InterPro" id="IPR045584">
    <property type="entry name" value="Pilin-like"/>
</dbReference>
<proteinExistence type="predicted"/>
<accession>L8JFP8</accession>
<keyword evidence="3" id="KW-1185">Reference proteome</keyword>
<evidence type="ECO:0000313" key="3">
    <source>
        <dbReference type="Proteomes" id="UP000011134"/>
    </source>
</evidence>
<dbReference type="RefSeq" id="WP_007464289.1">
    <property type="nucleotide sequence ID" value="NZ_AMZO01000007.1"/>
</dbReference>
<dbReference type="NCBIfam" id="TIGR02532">
    <property type="entry name" value="IV_pilin_GFxxxE"/>
    <property type="match status" value="1"/>
</dbReference>
<protein>
    <submittedName>
        <fullName evidence="2">MSHA pilin protein MshC</fullName>
    </submittedName>
</protein>